<proteinExistence type="predicted"/>
<accession>D6RM59</accession>
<feature type="compositionally biased region" description="Basic and acidic residues" evidence="1">
    <location>
        <begin position="62"/>
        <end position="71"/>
    </location>
</feature>
<feature type="compositionally biased region" description="Basic and acidic residues" evidence="1">
    <location>
        <begin position="155"/>
        <end position="171"/>
    </location>
</feature>
<protein>
    <submittedName>
        <fullName evidence="2">Uncharacterized protein</fullName>
    </submittedName>
</protein>
<evidence type="ECO:0000313" key="2">
    <source>
        <dbReference type="EMBL" id="EFI28026.1"/>
    </source>
</evidence>
<keyword evidence="3" id="KW-1185">Reference proteome</keyword>
<dbReference type="OrthoDB" id="2938467at2759"/>
<feature type="compositionally biased region" description="Polar residues" evidence="1">
    <location>
        <begin position="111"/>
        <end position="124"/>
    </location>
</feature>
<dbReference type="KEGG" id="cci:CC1G_14522"/>
<feature type="compositionally biased region" description="Basic and acidic residues" evidence="1">
    <location>
        <begin position="208"/>
        <end position="244"/>
    </location>
</feature>
<feature type="compositionally biased region" description="Polar residues" evidence="1">
    <location>
        <begin position="1"/>
        <end position="27"/>
    </location>
</feature>
<reference evidence="2 3" key="1">
    <citation type="journal article" date="2010" name="Proc. Natl. Acad. Sci. U.S.A.">
        <title>Insights into evolution of multicellular fungi from the assembled chromosomes of the mushroom Coprinopsis cinerea (Coprinus cinereus).</title>
        <authorList>
            <person name="Stajich J.E."/>
            <person name="Wilke S.K."/>
            <person name="Ahren D."/>
            <person name="Au C.H."/>
            <person name="Birren B.W."/>
            <person name="Borodovsky M."/>
            <person name="Burns C."/>
            <person name="Canback B."/>
            <person name="Casselton L.A."/>
            <person name="Cheng C.K."/>
            <person name="Deng J."/>
            <person name="Dietrich F.S."/>
            <person name="Fargo D.C."/>
            <person name="Farman M.L."/>
            <person name="Gathman A.C."/>
            <person name="Goldberg J."/>
            <person name="Guigo R."/>
            <person name="Hoegger P.J."/>
            <person name="Hooker J.B."/>
            <person name="Huggins A."/>
            <person name="James T.Y."/>
            <person name="Kamada T."/>
            <person name="Kilaru S."/>
            <person name="Kodira C."/>
            <person name="Kues U."/>
            <person name="Kupfer D."/>
            <person name="Kwan H.S."/>
            <person name="Lomsadze A."/>
            <person name="Li W."/>
            <person name="Lilly W.W."/>
            <person name="Ma L.J."/>
            <person name="Mackey A.J."/>
            <person name="Manning G."/>
            <person name="Martin F."/>
            <person name="Muraguchi H."/>
            <person name="Natvig D.O."/>
            <person name="Palmerini H."/>
            <person name="Ramesh M.A."/>
            <person name="Rehmeyer C.J."/>
            <person name="Roe B.A."/>
            <person name="Shenoy N."/>
            <person name="Stanke M."/>
            <person name="Ter-Hovhannisyan V."/>
            <person name="Tunlid A."/>
            <person name="Velagapudi R."/>
            <person name="Vision T.J."/>
            <person name="Zeng Q."/>
            <person name="Zolan M.E."/>
            <person name="Pukkila P.J."/>
        </authorList>
    </citation>
    <scope>NUCLEOTIDE SEQUENCE [LARGE SCALE GENOMIC DNA]</scope>
    <source>
        <strain evidence="3">Okayama-7 / 130 / ATCC MYA-4618 / FGSC 9003</strain>
    </source>
</reference>
<comment type="caution">
    <text evidence="2">The sequence shown here is derived from an EMBL/GenBank/DDBJ whole genome shotgun (WGS) entry which is preliminary data.</text>
</comment>
<dbReference type="GeneID" id="9379278"/>
<evidence type="ECO:0000313" key="3">
    <source>
        <dbReference type="Proteomes" id="UP000001861"/>
    </source>
</evidence>
<dbReference type="HOGENOM" id="CLU_545129_0_0_1"/>
<sequence length="500" mass="55932">MGNSQKTNRSAIIRNETTQSTIPSRNRASCAAKPEDSISSLAESERDAVAATRETPQQGHLKTAEAEDRRATNGRSSHDFPATTPRAIRVIDKEGKWTADHDDVGRELAPRSSNVDQSSNTAHQRTLLAKRSVHQGGNSREAERTFGGAAVMLDLNKRKEQKERTAGDHTSRATKSPTRMTATRKERQAIGAHIRPYHGRGVLHPARPLREDAKSNTVTKKDAGPTQEKEKKKKETSDQRDDHAKRFKASRKSRAQYSVEEAELELHKRVSSLFSSFGLDTTKTLNMMKRHSALVSGSAALAVVIPGSIEPNNIDIYVSTHSKNDIIEELARDTRYQEVTQEIGRAKGIAHSRYILASKGVLSSTYMTNTQTGQQINVMETFSGIAERTERGPLPHVQAIWKKYAERGLATVWSLKDKEVSNRWKAARRHTCKEWSYCPHTNRTTMDEGVIYLNFPEWKGQGVDLPFIEWNLASSKRCDGRECIILGVVRSKHGQSILFT</sequence>
<feature type="region of interest" description="Disordered" evidence="1">
    <location>
        <begin position="1"/>
        <end position="256"/>
    </location>
</feature>
<dbReference type="InParanoid" id="D6RM59"/>
<dbReference type="AlphaFoldDB" id="D6RM59"/>
<dbReference type="EMBL" id="AACS02000004">
    <property type="protein sequence ID" value="EFI28026.1"/>
    <property type="molecule type" value="Genomic_DNA"/>
</dbReference>
<dbReference type="Proteomes" id="UP000001861">
    <property type="component" value="Unassembled WGS sequence"/>
</dbReference>
<feature type="compositionally biased region" description="Basic and acidic residues" evidence="1">
    <location>
        <begin position="89"/>
        <end position="109"/>
    </location>
</feature>
<organism evidence="2 3">
    <name type="scientific">Coprinopsis cinerea (strain Okayama-7 / 130 / ATCC MYA-4618 / FGSC 9003)</name>
    <name type="common">Inky cap fungus</name>
    <name type="synonym">Hormographiella aspergillata</name>
    <dbReference type="NCBI Taxonomy" id="240176"/>
    <lineage>
        <taxon>Eukaryota</taxon>
        <taxon>Fungi</taxon>
        <taxon>Dikarya</taxon>
        <taxon>Basidiomycota</taxon>
        <taxon>Agaricomycotina</taxon>
        <taxon>Agaricomycetes</taxon>
        <taxon>Agaricomycetidae</taxon>
        <taxon>Agaricales</taxon>
        <taxon>Agaricineae</taxon>
        <taxon>Psathyrellaceae</taxon>
        <taxon>Coprinopsis</taxon>
    </lineage>
</organism>
<dbReference type="RefSeq" id="XP_002911520.1">
    <property type="nucleotide sequence ID" value="XM_002911474.1"/>
</dbReference>
<feature type="compositionally biased region" description="Basic residues" evidence="1">
    <location>
        <begin position="245"/>
        <end position="254"/>
    </location>
</feature>
<dbReference type="VEuPathDB" id="FungiDB:CC1G_14522"/>
<gene>
    <name evidence="2" type="ORF">CC1G_14522</name>
</gene>
<evidence type="ECO:0000256" key="1">
    <source>
        <dbReference type="SAM" id="MobiDB-lite"/>
    </source>
</evidence>
<name>D6RM59_COPC7</name>